<dbReference type="SMART" id="SM00906">
    <property type="entry name" value="Fungal_trans"/>
    <property type="match status" value="1"/>
</dbReference>
<dbReference type="GO" id="GO:0005634">
    <property type="term" value="C:nucleus"/>
    <property type="evidence" value="ECO:0007669"/>
    <property type="project" value="UniProtKB-SubCell"/>
</dbReference>
<dbReference type="RefSeq" id="XP_016230714.1">
    <property type="nucleotide sequence ID" value="XM_016385770.1"/>
</dbReference>
<dbReference type="EMBL" id="KN847500">
    <property type="protein sequence ID" value="KIW10498.1"/>
    <property type="molecule type" value="Genomic_DNA"/>
</dbReference>
<keyword evidence="2" id="KW-0539">Nucleus</keyword>
<evidence type="ECO:0000256" key="1">
    <source>
        <dbReference type="ARBA" id="ARBA00004123"/>
    </source>
</evidence>
<keyword evidence="6" id="KW-1185">Reference proteome</keyword>
<dbReference type="GO" id="GO:0003677">
    <property type="term" value="F:DNA binding"/>
    <property type="evidence" value="ECO:0007669"/>
    <property type="project" value="InterPro"/>
</dbReference>
<evidence type="ECO:0000256" key="3">
    <source>
        <dbReference type="SAM" id="MobiDB-lite"/>
    </source>
</evidence>
<dbReference type="AlphaFoldDB" id="A0A0D2AUX0"/>
<evidence type="ECO:0000256" key="2">
    <source>
        <dbReference type="ARBA" id="ARBA00023242"/>
    </source>
</evidence>
<organism evidence="5 6">
    <name type="scientific">Exophiala spinifera</name>
    <dbReference type="NCBI Taxonomy" id="91928"/>
    <lineage>
        <taxon>Eukaryota</taxon>
        <taxon>Fungi</taxon>
        <taxon>Dikarya</taxon>
        <taxon>Ascomycota</taxon>
        <taxon>Pezizomycotina</taxon>
        <taxon>Eurotiomycetes</taxon>
        <taxon>Chaetothyriomycetidae</taxon>
        <taxon>Chaetothyriales</taxon>
        <taxon>Herpotrichiellaceae</taxon>
        <taxon>Exophiala</taxon>
    </lineage>
</organism>
<name>A0A0D2AUX0_9EURO</name>
<dbReference type="GeneID" id="27338545"/>
<dbReference type="OrthoDB" id="4934715at2759"/>
<dbReference type="PANTHER" id="PTHR31001:SF49">
    <property type="entry name" value="ZN(II)2CYS6 TRANSCRIPTION FACTOR (EUROFUNG)"/>
    <property type="match status" value="1"/>
</dbReference>
<dbReference type="STRING" id="91928.A0A0D2AUX0"/>
<dbReference type="VEuPathDB" id="FungiDB:PV08_11462"/>
<dbReference type="InterPro" id="IPR050613">
    <property type="entry name" value="Sec_Metabolite_Reg"/>
</dbReference>
<accession>A0A0D2AUX0</accession>
<dbReference type="Pfam" id="PF04082">
    <property type="entry name" value="Fungal_trans"/>
    <property type="match status" value="1"/>
</dbReference>
<evidence type="ECO:0000313" key="5">
    <source>
        <dbReference type="EMBL" id="KIW10498.1"/>
    </source>
</evidence>
<comment type="subcellular location">
    <subcellularLocation>
        <location evidence="1">Nucleus</location>
    </subcellularLocation>
</comment>
<dbReference type="PANTHER" id="PTHR31001">
    <property type="entry name" value="UNCHARACTERIZED TRANSCRIPTIONAL REGULATORY PROTEIN"/>
    <property type="match status" value="1"/>
</dbReference>
<evidence type="ECO:0000259" key="4">
    <source>
        <dbReference type="SMART" id="SM00906"/>
    </source>
</evidence>
<dbReference type="GO" id="GO:0008270">
    <property type="term" value="F:zinc ion binding"/>
    <property type="evidence" value="ECO:0007669"/>
    <property type="project" value="InterPro"/>
</dbReference>
<dbReference type="HOGENOM" id="CLU_007426_5_0_1"/>
<dbReference type="GO" id="GO:0006351">
    <property type="term" value="P:DNA-templated transcription"/>
    <property type="evidence" value="ECO:0007669"/>
    <property type="project" value="InterPro"/>
</dbReference>
<feature type="domain" description="Xylanolytic transcriptional activator regulatory" evidence="4">
    <location>
        <begin position="266"/>
        <end position="340"/>
    </location>
</feature>
<protein>
    <recommendedName>
        <fullName evidence="4">Xylanolytic transcriptional activator regulatory domain-containing protein</fullName>
    </recommendedName>
</protein>
<feature type="region of interest" description="Disordered" evidence="3">
    <location>
        <begin position="605"/>
        <end position="625"/>
    </location>
</feature>
<dbReference type="CDD" id="cd12148">
    <property type="entry name" value="fungal_TF_MHR"/>
    <property type="match status" value="1"/>
</dbReference>
<reference evidence="5 6" key="1">
    <citation type="submission" date="2015-01" db="EMBL/GenBank/DDBJ databases">
        <title>The Genome Sequence of Exophiala spinifera CBS89968.</title>
        <authorList>
            <consortium name="The Broad Institute Genomics Platform"/>
            <person name="Cuomo C."/>
            <person name="de Hoog S."/>
            <person name="Gorbushina A."/>
            <person name="Stielow B."/>
            <person name="Teixiera M."/>
            <person name="Abouelleil A."/>
            <person name="Chapman S.B."/>
            <person name="Priest M."/>
            <person name="Young S.K."/>
            <person name="Wortman J."/>
            <person name="Nusbaum C."/>
            <person name="Birren B."/>
        </authorList>
    </citation>
    <scope>NUCLEOTIDE SEQUENCE [LARGE SCALE GENOMIC DNA]</scope>
    <source>
        <strain evidence="5 6">CBS 89968</strain>
    </source>
</reference>
<dbReference type="Proteomes" id="UP000053328">
    <property type="component" value="Unassembled WGS sequence"/>
</dbReference>
<sequence>MGQAARDRVKQLEEQVVMLKGALNDAKKTMRKNAPVTNLSPTTSVYQGISDTEAFGEPDEALPAAAGHIEWSSSSVTYVGNAHWRALLESIPGLEHMIGDGLQTSKNARQATKPQMPGPLSGIVPLVDRAEILAALPPRDTVDILLQEAFVNTDNERMIVHVPTFRKEYLQFWNDPDSTSIIWIGALFSLMCLSIQYQQFSSDEARRLQVATSDPQQLITTFHMRSTQCLLLGNYLEGPPYTVETLLLHLLADYLSGDHTEPSSATYALWGLIVRIALKSGYHRDGSHFPGMSAFQAETRRRVWLMILQWDIYLTSQQGLPRTVVRSQYDTAEPHNLEDEDFDSNTVELPPERPLSARTTARYHADKTRLLSVSNSINELCNALRPAPLNEVLKLDDLLTETYESVAPLWGMNGNNPSSQKGYLHGSFCNVKGMFLGVVYSRSQIALHHRYLVAGRTMPQYARSRKTCIEAALTMLQHQWRLYLETQVGGPLCRNGWKFLSLLVPDFLFATAFLCTELAQDLSEDGALPPTANDPLDTKARVFYSLSSAYIVWLQSRNYDSSRAVQTVVAVMKALLTMAQEAGFGGLGANGGPSFASSRSLLQPQCSTAPAPVSPDTEHSRPETPVTYHSITHFPI</sequence>
<dbReference type="InterPro" id="IPR007219">
    <property type="entry name" value="XnlR_reg_dom"/>
</dbReference>
<evidence type="ECO:0000313" key="6">
    <source>
        <dbReference type="Proteomes" id="UP000053328"/>
    </source>
</evidence>
<proteinExistence type="predicted"/>
<gene>
    <name evidence="5" type="ORF">PV08_11462</name>
</gene>